<protein>
    <submittedName>
        <fullName evidence="1">Uncharacterized protein</fullName>
    </submittedName>
</protein>
<sequence length="145" mass="16603">MERWEDVLKEVSDDEVEQEVEMIASDDSEDDNDDGGDDEEMMVVMIMLGNGGDDSKVNIEWSNSDKDESMSEADLDESPLEFEKDGMDEKIVYEMEAGQMVETDFSFDRSQWFKILPPTQILLFRLSKQRKLKTLARSLAGCLTL</sequence>
<proteinExistence type="predicted"/>
<comment type="caution">
    <text evidence="1">The sequence shown here is derived from an EMBL/GenBank/DDBJ whole genome shotgun (WGS) entry which is preliminary data.</text>
</comment>
<name>A0ACB9J247_9ASTR</name>
<accession>A0ACB9J247</accession>
<reference evidence="1 2" key="2">
    <citation type="journal article" date="2022" name="Mol. Ecol. Resour.">
        <title>The genomes of chicory, endive, great burdock and yacon provide insights into Asteraceae paleo-polyploidization history and plant inulin production.</title>
        <authorList>
            <person name="Fan W."/>
            <person name="Wang S."/>
            <person name="Wang H."/>
            <person name="Wang A."/>
            <person name="Jiang F."/>
            <person name="Liu H."/>
            <person name="Zhao H."/>
            <person name="Xu D."/>
            <person name="Zhang Y."/>
        </authorList>
    </citation>
    <scope>NUCLEOTIDE SEQUENCE [LARGE SCALE GENOMIC DNA]</scope>
    <source>
        <strain evidence="2">cv. Yunnan</strain>
        <tissue evidence="1">Leaves</tissue>
    </source>
</reference>
<gene>
    <name evidence="1" type="ORF">L1987_19132</name>
</gene>
<keyword evidence="2" id="KW-1185">Reference proteome</keyword>
<evidence type="ECO:0000313" key="1">
    <source>
        <dbReference type="EMBL" id="KAI3814379.1"/>
    </source>
</evidence>
<evidence type="ECO:0000313" key="2">
    <source>
        <dbReference type="Proteomes" id="UP001056120"/>
    </source>
</evidence>
<organism evidence="1 2">
    <name type="scientific">Smallanthus sonchifolius</name>
    <dbReference type="NCBI Taxonomy" id="185202"/>
    <lineage>
        <taxon>Eukaryota</taxon>
        <taxon>Viridiplantae</taxon>
        <taxon>Streptophyta</taxon>
        <taxon>Embryophyta</taxon>
        <taxon>Tracheophyta</taxon>
        <taxon>Spermatophyta</taxon>
        <taxon>Magnoliopsida</taxon>
        <taxon>eudicotyledons</taxon>
        <taxon>Gunneridae</taxon>
        <taxon>Pentapetalae</taxon>
        <taxon>asterids</taxon>
        <taxon>campanulids</taxon>
        <taxon>Asterales</taxon>
        <taxon>Asteraceae</taxon>
        <taxon>Asteroideae</taxon>
        <taxon>Heliantheae alliance</taxon>
        <taxon>Millerieae</taxon>
        <taxon>Smallanthus</taxon>
    </lineage>
</organism>
<reference evidence="2" key="1">
    <citation type="journal article" date="2022" name="Mol. Ecol. Resour.">
        <title>The genomes of chicory, endive, great burdock and yacon provide insights into Asteraceae palaeo-polyploidization history and plant inulin production.</title>
        <authorList>
            <person name="Fan W."/>
            <person name="Wang S."/>
            <person name="Wang H."/>
            <person name="Wang A."/>
            <person name="Jiang F."/>
            <person name="Liu H."/>
            <person name="Zhao H."/>
            <person name="Xu D."/>
            <person name="Zhang Y."/>
        </authorList>
    </citation>
    <scope>NUCLEOTIDE SEQUENCE [LARGE SCALE GENOMIC DNA]</scope>
    <source>
        <strain evidence="2">cv. Yunnan</strain>
    </source>
</reference>
<dbReference type="Proteomes" id="UP001056120">
    <property type="component" value="Linkage Group LG06"/>
</dbReference>
<dbReference type="EMBL" id="CM042023">
    <property type="protein sequence ID" value="KAI3814379.1"/>
    <property type="molecule type" value="Genomic_DNA"/>
</dbReference>